<dbReference type="PANTHER" id="PTHR42792">
    <property type="entry name" value="FLAGELLIN"/>
    <property type="match status" value="1"/>
</dbReference>
<evidence type="ECO:0000256" key="3">
    <source>
        <dbReference type="ARBA" id="ARBA00005709"/>
    </source>
</evidence>
<proteinExistence type="inferred from homology"/>
<evidence type="ECO:0000259" key="5">
    <source>
        <dbReference type="Pfam" id="PF00669"/>
    </source>
</evidence>
<evidence type="ECO:0000256" key="2">
    <source>
        <dbReference type="ARBA" id="ARBA00004613"/>
    </source>
</evidence>
<dbReference type="EMBL" id="CP020121">
    <property type="protein sequence ID" value="AQZ97620.1"/>
    <property type="molecule type" value="Genomic_DNA"/>
</dbReference>
<keyword evidence="6" id="KW-0969">Cilium</keyword>
<dbReference type="InterPro" id="IPR001492">
    <property type="entry name" value="Flagellin"/>
</dbReference>
<organism evidence="6 7">
    <name type="scientific">Comamonas kerstersii</name>
    <dbReference type="NCBI Taxonomy" id="225992"/>
    <lineage>
        <taxon>Bacteria</taxon>
        <taxon>Pseudomonadati</taxon>
        <taxon>Pseudomonadota</taxon>
        <taxon>Betaproteobacteria</taxon>
        <taxon>Burkholderiales</taxon>
        <taxon>Comamonadaceae</taxon>
        <taxon>Comamonas</taxon>
    </lineage>
</organism>
<evidence type="ECO:0000256" key="4">
    <source>
        <dbReference type="ARBA" id="ARBA00023143"/>
    </source>
</evidence>
<dbReference type="GO" id="GO:0005576">
    <property type="term" value="C:extracellular region"/>
    <property type="evidence" value="ECO:0007669"/>
    <property type="project" value="UniProtKB-SubCell"/>
</dbReference>
<protein>
    <submittedName>
        <fullName evidence="6">Flagellar hook-associated protein 3</fullName>
    </submittedName>
</protein>
<evidence type="ECO:0000256" key="1">
    <source>
        <dbReference type="ARBA" id="ARBA00004365"/>
    </source>
</evidence>
<comment type="similarity">
    <text evidence="3">Belongs to the bacterial flagellin family.</text>
</comment>
<dbReference type="NCBIfam" id="TIGR02550">
    <property type="entry name" value="flagell_flgL"/>
    <property type="match status" value="1"/>
</dbReference>
<dbReference type="GO" id="GO:0009424">
    <property type="term" value="C:bacterial-type flagellum hook"/>
    <property type="evidence" value="ECO:0007669"/>
    <property type="project" value="InterPro"/>
</dbReference>
<gene>
    <name evidence="6" type="ORF">B5M06_04410</name>
</gene>
<dbReference type="PANTHER" id="PTHR42792:SF1">
    <property type="entry name" value="FLAGELLAR HOOK-ASSOCIATED PROTEIN 3"/>
    <property type="match status" value="1"/>
</dbReference>
<dbReference type="SUPFAM" id="SSF64518">
    <property type="entry name" value="Phase 1 flagellin"/>
    <property type="match status" value="1"/>
</dbReference>
<accession>A0A1V0BCL2</accession>
<reference evidence="6 7" key="1">
    <citation type="submission" date="2017-03" db="EMBL/GenBank/DDBJ databases">
        <title>Rapid Whole Genome Sequencing of Comamonas kerstersii Causing Continuous ambulatory Peritoneal Dialysis-Associated Peritonitis.</title>
        <authorList>
            <person name="Zheng B."/>
        </authorList>
    </citation>
    <scope>NUCLEOTIDE SEQUENCE [LARGE SCALE GENOMIC DNA]</scope>
    <source>
        <strain evidence="6 7">8943</strain>
    </source>
</reference>
<dbReference type="AlphaFoldDB" id="A0A1V0BCL2"/>
<dbReference type="InterPro" id="IPR001029">
    <property type="entry name" value="Flagellin_N"/>
</dbReference>
<name>A0A1V0BCL2_9BURK</name>
<comment type="subcellular location">
    <subcellularLocation>
        <location evidence="1">Bacterial flagellum</location>
    </subcellularLocation>
    <subcellularLocation>
        <location evidence="2">Secreted</location>
    </subcellularLocation>
</comment>
<dbReference type="GO" id="GO:0005198">
    <property type="term" value="F:structural molecule activity"/>
    <property type="evidence" value="ECO:0007669"/>
    <property type="project" value="InterPro"/>
</dbReference>
<keyword evidence="6" id="KW-0966">Cell projection</keyword>
<sequence length="453" mass="47921">MSISRFGTSHMYDRTIRNIGKQQAELASQMEHASAGKRVIRASDDPVAAAQAERARTRLSRIETDQRQLEAQKATITYAESTLGEINGAMQDFRGLLVQAGNGSYNQTQRDTLVEQLQSLRKQILNYVNRTDSNGLPLFRGLDTNANQPFPNGGLGIQTGQTNSNAYTITNSLDGGLAFFSGVTGNGVLSIGVGANNQGTAHTNVGVITDADAAYELKESLNTLTQQLQNLQSGGTSLPASIRLPLSAEIVFSEDASGALQYQVRTPSGIKTWDPSTAAAGETEADYPQVVYSESAAAPFKSGADIQVLGMNITVSGDPKAGDSFQVAASAPQSIFDTLDAAIRTVQTAGNTDGSTKSALLTQGLTNSLAEIDTQLNRISSVRGLAGDLLNQADRMNSSLLALNEQVESQRSAAEDIDAVAALSQLKTQETAVSAALQSYASIQKLSLFNYIG</sequence>
<dbReference type="GO" id="GO:0071973">
    <property type="term" value="P:bacterial-type flagellum-dependent cell motility"/>
    <property type="evidence" value="ECO:0007669"/>
    <property type="project" value="InterPro"/>
</dbReference>
<keyword evidence="4" id="KW-0975">Bacterial flagellum</keyword>
<evidence type="ECO:0000313" key="6">
    <source>
        <dbReference type="EMBL" id="AQZ97620.1"/>
    </source>
</evidence>
<dbReference type="OrthoDB" id="9768249at2"/>
<dbReference type="Pfam" id="PF00669">
    <property type="entry name" value="Flagellin_N"/>
    <property type="match status" value="1"/>
</dbReference>
<dbReference type="RefSeq" id="WP_080025165.1">
    <property type="nucleotide sequence ID" value="NZ_CAUCIF010000009.1"/>
</dbReference>
<dbReference type="Proteomes" id="UP000242792">
    <property type="component" value="Chromosome"/>
</dbReference>
<evidence type="ECO:0000313" key="7">
    <source>
        <dbReference type="Proteomes" id="UP000242792"/>
    </source>
</evidence>
<keyword evidence="6" id="KW-0282">Flagellum</keyword>
<feature type="domain" description="Flagellin N-terminal" evidence="5">
    <location>
        <begin position="10"/>
        <end position="142"/>
    </location>
</feature>
<dbReference type="KEGG" id="cke:B5M06_04410"/>
<dbReference type="InterPro" id="IPR013384">
    <property type="entry name" value="Flagell_FlgL"/>
</dbReference>
<dbReference type="GeneID" id="83038557"/>
<dbReference type="Gene3D" id="1.20.1330.10">
    <property type="entry name" value="f41 fragment of flagellin, N-terminal domain"/>
    <property type="match status" value="2"/>
</dbReference>